<name>A0A1L5NM24_9HYPH</name>
<keyword evidence="3 4" id="KW-0732">Signal</keyword>
<evidence type="ECO:0000313" key="7">
    <source>
        <dbReference type="Proteomes" id="UP000184749"/>
    </source>
</evidence>
<proteinExistence type="inferred from homology"/>
<comment type="similarity">
    <text evidence="1">Belongs to the bacterial solute-binding protein 3 family.</text>
</comment>
<dbReference type="Gene3D" id="3.40.190.10">
    <property type="entry name" value="Periplasmic binding protein-like II"/>
    <property type="match status" value="2"/>
</dbReference>
<dbReference type="SUPFAM" id="SSF53850">
    <property type="entry name" value="Periplasmic binding protein-like II"/>
    <property type="match status" value="1"/>
</dbReference>
<feature type="signal peptide" evidence="4">
    <location>
        <begin position="1"/>
        <end position="22"/>
    </location>
</feature>
<dbReference type="PANTHER" id="PTHR30085:SF7">
    <property type="entry name" value="AMINO-ACID ABC TRANSPORTER-BINDING PROTEIN YHDW-RELATED"/>
    <property type="match status" value="1"/>
</dbReference>
<dbReference type="InterPro" id="IPR051455">
    <property type="entry name" value="Bact_solute-bind_prot3"/>
</dbReference>
<accession>A0A1L5NM24</accession>
<protein>
    <submittedName>
        <fullName evidence="6">Amino acid ABC transporter substrate-binding protein</fullName>
    </submittedName>
</protein>
<keyword evidence="2" id="KW-0813">Transport</keyword>
<dbReference type="Pfam" id="PF00497">
    <property type="entry name" value="SBP_bac_3"/>
    <property type="match status" value="1"/>
</dbReference>
<dbReference type="GO" id="GO:0006865">
    <property type="term" value="P:amino acid transport"/>
    <property type="evidence" value="ECO:0007669"/>
    <property type="project" value="TreeGrafter"/>
</dbReference>
<evidence type="ECO:0000259" key="5">
    <source>
        <dbReference type="SMART" id="SM00062"/>
    </source>
</evidence>
<organism evidence="6 7">
    <name type="scientific">Rhizobium gallicum</name>
    <dbReference type="NCBI Taxonomy" id="56730"/>
    <lineage>
        <taxon>Bacteria</taxon>
        <taxon>Pseudomonadati</taxon>
        <taxon>Pseudomonadota</taxon>
        <taxon>Alphaproteobacteria</taxon>
        <taxon>Hyphomicrobiales</taxon>
        <taxon>Rhizobiaceae</taxon>
        <taxon>Rhizobium/Agrobacterium group</taxon>
        <taxon>Rhizobium</taxon>
    </lineage>
</organism>
<feature type="domain" description="Solute-binding protein family 3/N-terminal" evidence="5">
    <location>
        <begin position="34"/>
        <end position="263"/>
    </location>
</feature>
<dbReference type="CDD" id="cd13692">
    <property type="entry name" value="PBP2_BztA"/>
    <property type="match status" value="1"/>
</dbReference>
<sequence>MKNWKIATVAAVVALAATVAQAGPTLDKVKARGHIVCGASQGTVGFGSPDDKGYWTGLDVETCRAVAVAIFGDKNKVEFVPLSGQQRIPALQTGEIDILPRTLTWTLQRDANGINFVTPTYYEFTGFMVAKSSGVTKVEEMTGASVCVQTGSTTEVVVNDVSNKLKLELKPVVFDNVAATRQAFFSGRCDALITDAAALASVRATQSDNPADYVIFPATKYMDALTPAVRHGDDNWLDIVNWSIQALLNAELYGITQANIDEMTTSDDPRVKRFLGVEPGNGKALGLDDKFAYNIVKQLGNYGEMFDRNLGKASALKIDRGPNRLFSDGGLMFPMAFQ</sequence>
<dbReference type="SMART" id="SM00062">
    <property type="entry name" value="PBPb"/>
    <property type="match status" value="1"/>
</dbReference>
<dbReference type="InterPro" id="IPR001638">
    <property type="entry name" value="Solute-binding_3/MltF_N"/>
</dbReference>
<reference evidence="6 7" key="1">
    <citation type="submission" date="2016-09" db="EMBL/GenBank/DDBJ databases">
        <title>The complete genome sequences of Rhizobium gallicum, symbiovars gallicum and phaseoli, symbionts associated to common bean (Phaseolus vulgaris).</title>
        <authorList>
            <person name="Bustos P."/>
            <person name="Santamaria R.I."/>
            <person name="Perez-Carrascal O.M."/>
            <person name="Juarez S."/>
            <person name="Lozano L."/>
            <person name="Martinez-Flores I."/>
            <person name="Martinez-Romero E."/>
            <person name="Cevallos M."/>
            <person name="Romero D."/>
            <person name="Davila G."/>
            <person name="Gonzalez V."/>
        </authorList>
    </citation>
    <scope>NUCLEOTIDE SEQUENCE [LARGE SCALE GENOMIC DNA]</scope>
    <source>
        <strain evidence="6 7">IE4872</strain>
    </source>
</reference>
<dbReference type="EMBL" id="CP017101">
    <property type="protein sequence ID" value="APO68961.1"/>
    <property type="molecule type" value="Genomic_DNA"/>
</dbReference>
<dbReference type="OrthoDB" id="9777941at2"/>
<feature type="chain" id="PRO_5012566524" evidence="4">
    <location>
        <begin position="23"/>
        <end position="338"/>
    </location>
</feature>
<dbReference type="PANTHER" id="PTHR30085">
    <property type="entry name" value="AMINO ACID ABC TRANSPORTER PERMEASE"/>
    <property type="match status" value="1"/>
</dbReference>
<evidence type="ECO:0000256" key="2">
    <source>
        <dbReference type="ARBA" id="ARBA00022448"/>
    </source>
</evidence>
<dbReference type="STRING" id="56730.IE4872_CH03361"/>
<evidence type="ECO:0000256" key="4">
    <source>
        <dbReference type="SAM" id="SignalP"/>
    </source>
</evidence>
<evidence type="ECO:0000313" key="6">
    <source>
        <dbReference type="EMBL" id="APO68961.1"/>
    </source>
</evidence>
<evidence type="ECO:0000256" key="3">
    <source>
        <dbReference type="ARBA" id="ARBA00022729"/>
    </source>
</evidence>
<gene>
    <name evidence="6" type="ORF">IE4872_CH03361</name>
</gene>
<dbReference type="Proteomes" id="UP000184749">
    <property type="component" value="Chromosome"/>
</dbReference>
<dbReference type="AlphaFoldDB" id="A0A1L5NM24"/>
<evidence type="ECO:0000256" key="1">
    <source>
        <dbReference type="ARBA" id="ARBA00010333"/>
    </source>
</evidence>